<dbReference type="CDD" id="cd00093">
    <property type="entry name" value="HTH_XRE"/>
    <property type="match status" value="1"/>
</dbReference>
<dbReference type="InterPro" id="IPR001387">
    <property type="entry name" value="Cro/C1-type_HTH"/>
</dbReference>
<dbReference type="OrthoDB" id="72638at2"/>
<evidence type="ECO:0000313" key="2">
    <source>
        <dbReference type="EMBL" id="OEH86762.1"/>
    </source>
</evidence>
<feature type="domain" description="HTH cro/C1-type" evidence="1">
    <location>
        <begin position="12"/>
        <end position="68"/>
    </location>
</feature>
<dbReference type="Proteomes" id="UP000095255">
    <property type="component" value="Unassembled WGS sequence"/>
</dbReference>
<proteinExistence type="predicted"/>
<gene>
    <name evidence="2" type="ORF">BHU72_00360</name>
</gene>
<name>A0A1E5L9D1_9FIRM</name>
<dbReference type="GO" id="GO:0003677">
    <property type="term" value="F:DNA binding"/>
    <property type="evidence" value="ECO:0007669"/>
    <property type="project" value="InterPro"/>
</dbReference>
<protein>
    <recommendedName>
        <fullName evidence="1">HTH cro/C1-type domain-containing protein</fullName>
    </recommendedName>
</protein>
<reference evidence="2 3" key="1">
    <citation type="submission" date="2016-09" db="EMBL/GenBank/DDBJ databases">
        <title>Desulfuribacillus arsenicus sp. nov., an obligately anaerobic, dissimilatory arsenic- and antimonate-reducing bacterium isolated from anoxic sediments.</title>
        <authorList>
            <person name="Abin C.A."/>
            <person name="Hollibaugh J.T."/>
        </authorList>
    </citation>
    <scope>NUCLEOTIDE SEQUENCE [LARGE SCALE GENOMIC DNA]</scope>
    <source>
        <strain evidence="2 3">MLFW-2</strain>
    </source>
</reference>
<evidence type="ECO:0000259" key="1">
    <source>
        <dbReference type="PROSITE" id="PS50943"/>
    </source>
</evidence>
<dbReference type="AlphaFoldDB" id="A0A1E5L9D1"/>
<dbReference type="Pfam" id="PF01381">
    <property type="entry name" value="HTH_3"/>
    <property type="match status" value="1"/>
</dbReference>
<organism evidence="2 3">
    <name type="scientific">Desulfuribacillus stibiiarsenatis</name>
    <dbReference type="NCBI Taxonomy" id="1390249"/>
    <lineage>
        <taxon>Bacteria</taxon>
        <taxon>Bacillati</taxon>
        <taxon>Bacillota</taxon>
        <taxon>Desulfuribacillia</taxon>
        <taxon>Desulfuribacillales</taxon>
        <taxon>Desulfuribacillaceae</taxon>
        <taxon>Desulfuribacillus</taxon>
    </lineage>
</organism>
<dbReference type="SMART" id="SM00530">
    <property type="entry name" value="HTH_XRE"/>
    <property type="match status" value="1"/>
</dbReference>
<evidence type="ECO:0000313" key="3">
    <source>
        <dbReference type="Proteomes" id="UP000095255"/>
    </source>
</evidence>
<comment type="caution">
    <text evidence="2">The sequence shown here is derived from an EMBL/GenBank/DDBJ whole genome shotgun (WGS) entry which is preliminary data.</text>
</comment>
<dbReference type="STRING" id="1390249.BHU72_00360"/>
<dbReference type="EMBL" id="MJAT01000001">
    <property type="protein sequence ID" value="OEH86762.1"/>
    <property type="molecule type" value="Genomic_DNA"/>
</dbReference>
<dbReference type="InterPro" id="IPR010982">
    <property type="entry name" value="Lambda_DNA-bd_dom_sf"/>
</dbReference>
<sequence>MNLDLKDFGAYIKKLRVLSGFKSQRQLALEAGVSPATLSRVEAGVQHINPITLKKMSRHLKNVTYQELMTAAGYIEYDTPGPIALKVKENQESIYSGEYQFITEQEMALLTEFKKYPAFYRDIKINPKVNIRRLSKIWEAFKNST</sequence>
<dbReference type="Gene3D" id="1.10.260.40">
    <property type="entry name" value="lambda repressor-like DNA-binding domains"/>
    <property type="match status" value="1"/>
</dbReference>
<dbReference type="SUPFAM" id="SSF47413">
    <property type="entry name" value="lambda repressor-like DNA-binding domains"/>
    <property type="match status" value="1"/>
</dbReference>
<accession>A0A1E5L9D1</accession>
<keyword evidence="3" id="KW-1185">Reference proteome</keyword>
<dbReference type="PROSITE" id="PS50943">
    <property type="entry name" value="HTH_CROC1"/>
    <property type="match status" value="1"/>
</dbReference>